<proteinExistence type="predicted"/>
<dbReference type="Proteomes" id="UP000504607">
    <property type="component" value="Chromosome 15"/>
</dbReference>
<dbReference type="GO" id="GO:0008955">
    <property type="term" value="F:peptidoglycan glycosyltransferase activity"/>
    <property type="evidence" value="ECO:0007669"/>
    <property type="project" value="TreeGrafter"/>
</dbReference>
<dbReference type="InterPro" id="IPR023346">
    <property type="entry name" value="Lysozyme-like_dom_sf"/>
</dbReference>
<dbReference type="OrthoDB" id="2017226at2759"/>
<dbReference type="AlphaFoldDB" id="A0A6I9S9J4"/>
<dbReference type="Gene3D" id="1.10.3810.10">
    <property type="entry name" value="Biosynthetic peptidoglycan transglycosylase-like"/>
    <property type="match status" value="1"/>
</dbReference>
<dbReference type="RefSeq" id="XP_010939400.2">
    <property type="nucleotide sequence ID" value="XM_010941098.3"/>
</dbReference>
<feature type="domain" description="Glycosyl transferase family 51" evidence="2">
    <location>
        <begin position="177"/>
        <end position="332"/>
    </location>
</feature>
<dbReference type="InParanoid" id="A0A6I9S9J4"/>
<dbReference type="KEGG" id="egu:105058229"/>
<evidence type="ECO:0000256" key="1">
    <source>
        <dbReference type="ARBA" id="ARBA00022679"/>
    </source>
</evidence>
<sequence length="393" mass="43690">MWAPRFNPSALQSGLPNEQQLIVLHLPCLKWLSVLLSVRLSSFKEALWFRCFQSGSKPTNQVVAMLLPASIHHVLVTAGPLNPTAHLHILRPRGTTSFPFFSSQPKAKPRRCHSLSCSPLPSLGPQRPSPSPVGSLNPLHFLLDVSLPLCSYLGILPPDFPDRWRHLLVVSEEAESRLAGIPHHLIQAIMASEDRRFFYHSGVDPHGIARAVINFPNGGGGSTITQQLMKRIFLTSERKISRKFIEGLLSLIVEKRMSKWKILYSYLSEMYWGHGMYGIESASVFYFGKHPSFLTVGESALLAGILPAPELLSPYRNPGSGKSSQAKVLRRMVAAGFLDMETALKIAKQPLCLHSENETSEDTGLNMNSLCMHGQPLFVSCEAKDRMKQHDGR</sequence>
<name>A0A6I9S9J4_ELAGV</name>
<dbReference type="InterPro" id="IPR001264">
    <property type="entry name" value="Glyco_trans_51"/>
</dbReference>
<dbReference type="InterPro" id="IPR050396">
    <property type="entry name" value="Glycosyltr_51/Transpeptidase"/>
</dbReference>
<dbReference type="PANTHER" id="PTHR32282">
    <property type="entry name" value="BINDING PROTEIN TRANSPEPTIDASE, PUTATIVE-RELATED"/>
    <property type="match status" value="1"/>
</dbReference>
<keyword evidence="3" id="KW-1185">Reference proteome</keyword>
<keyword evidence="1" id="KW-0808">Transferase</keyword>
<dbReference type="Pfam" id="PF00912">
    <property type="entry name" value="Transgly"/>
    <property type="match status" value="1"/>
</dbReference>
<dbReference type="SUPFAM" id="SSF53955">
    <property type="entry name" value="Lysozyme-like"/>
    <property type="match status" value="1"/>
</dbReference>
<dbReference type="PANTHER" id="PTHR32282:SF33">
    <property type="entry name" value="PEPTIDOGLYCAN GLYCOSYLTRANSFERASE"/>
    <property type="match status" value="1"/>
</dbReference>
<evidence type="ECO:0000313" key="4">
    <source>
        <dbReference type="RefSeq" id="XP_010939400.2"/>
    </source>
</evidence>
<accession>A0A6I9S9J4</accession>
<reference evidence="4" key="1">
    <citation type="submission" date="2025-08" db="UniProtKB">
        <authorList>
            <consortium name="RefSeq"/>
        </authorList>
    </citation>
    <scope>IDENTIFICATION</scope>
</reference>
<dbReference type="InterPro" id="IPR036950">
    <property type="entry name" value="PBP_transglycosylase"/>
</dbReference>
<gene>
    <name evidence="4" type="primary">LOC105058229</name>
</gene>
<organism evidence="3 4">
    <name type="scientific">Elaeis guineensis var. tenera</name>
    <name type="common">Oil palm</name>
    <dbReference type="NCBI Taxonomy" id="51953"/>
    <lineage>
        <taxon>Eukaryota</taxon>
        <taxon>Viridiplantae</taxon>
        <taxon>Streptophyta</taxon>
        <taxon>Embryophyta</taxon>
        <taxon>Tracheophyta</taxon>
        <taxon>Spermatophyta</taxon>
        <taxon>Magnoliopsida</taxon>
        <taxon>Liliopsida</taxon>
        <taxon>Arecaceae</taxon>
        <taxon>Arecoideae</taxon>
        <taxon>Cocoseae</taxon>
        <taxon>Elaeidinae</taxon>
        <taxon>Elaeis</taxon>
    </lineage>
</organism>
<evidence type="ECO:0000259" key="2">
    <source>
        <dbReference type="Pfam" id="PF00912"/>
    </source>
</evidence>
<protein>
    <submittedName>
        <fullName evidence="4">Uncharacterized protein LOC105058229</fullName>
    </submittedName>
</protein>
<evidence type="ECO:0000313" key="3">
    <source>
        <dbReference type="Proteomes" id="UP000504607"/>
    </source>
</evidence>